<reference evidence="1 2" key="1">
    <citation type="submission" date="2019-10" db="EMBL/GenBank/DDBJ databases">
        <title>Nocardia macrotermitis sp. nov. and Nocardia aurantia sp. nov., isolated from the gut of fungus growing-termite Macrotermes natalensis.</title>
        <authorList>
            <person name="Benndorf R."/>
            <person name="Schwitalla J."/>
            <person name="Martin K."/>
            <person name="De Beer W."/>
            <person name="Kaster A.-K."/>
            <person name="Vollmers J."/>
            <person name="Poulsen M."/>
            <person name="Beemelmanns C."/>
        </authorList>
    </citation>
    <scope>NUCLEOTIDE SEQUENCE [LARGE SCALE GENOMIC DNA]</scope>
    <source>
        <strain evidence="1 2">RB56</strain>
    </source>
</reference>
<dbReference type="Pfam" id="PF10117">
    <property type="entry name" value="McrBC"/>
    <property type="match status" value="1"/>
</dbReference>
<evidence type="ECO:0000313" key="2">
    <source>
        <dbReference type="Proteomes" id="UP000431401"/>
    </source>
</evidence>
<gene>
    <name evidence="1" type="ORF">NRB56_52250</name>
</gene>
<protein>
    <recommendedName>
        <fullName evidence="3">Restriction endonuclease</fullName>
    </recommendedName>
</protein>
<dbReference type="AlphaFoldDB" id="A0A7K0DXQ7"/>
<keyword evidence="2" id="KW-1185">Reference proteome</keyword>
<evidence type="ECO:0000313" key="1">
    <source>
        <dbReference type="EMBL" id="MQY29634.1"/>
    </source>
</evidence>
<accession>A0A7K0DXQ7</accession>
<sequence>MTYVGGRAVPSKNLIPAVEYGYPEVAVEDFIDPIGNLQLLPEAAKRYVKVDFKDNTLRLQPQAFVGIYPVTHDRYLKVEPRFPIANLTHMVTVTGGSKIALDILREYPASDKSEVWMREVMIDALLAAIDPIRQKGLIRAYERKDAESSFPHGRIDIGATLSRHVARGSGHVAQFSWYERSIDNLPNKVIKSALVQLGKFQSGSIATKKKQGAGRTPDERRRSARLTNAIHLFQGVTIPKRSTVQFRELARTAHIRIPESRTYYREALDLSVAVLDELGFDLADLPDRENLRIPSIVIEMEKLFEQFVRVSLATIFASRIREGPTPARNRISILDGNSRSVSMSLYSDSANWMDVLEKPYRMVTTTEKKPKTTPDIVVGLPDGWKPIVADMKYKPVTEYISRSDLEQVIVYATKYVSPVAMTIRPASHIDHAGLYLLGTVGEILVADYRIDLGADNLNVEMGKLADAFENLVAAALAIDAK</sequence>
<dbReference type="PANTHER" id="PTHR38733">
    <property type="entry name" value="PROTEIN MCRC"/>
    <property type="match status" value="1"/>
</dbReference>
<name>A0A7K0DXQ7_9NOCA</name>
<dbReference type="Proteomes" id="UP000431401">
    <property type="component" value="Unassembled WGS sequence"/>
</dbReference>
<dbReference type="InterPro" id="IPR019292">
    <property type="entry name" value="McrC"/>
</dbReference>
<organism evidence="1 2">
    <name type="scientific">Nocardia aurantia</name>
    <dbReference type="NCBI Taxonomy" id="2585199"/>
    <lineage>
        <taxon>Bacteria</taxon>
        <taxon>Bacillati</taxon>
        <taxon>Actinomycetota</taxon>
        <taxon>Actinomycetes</taxon>
        <taxon>Mycobacteriales</taxon>
        <taxon>Nocardiaceae</taxon>
        <taxon>Nocardia</taxon>
    </lineage>
</organism>
<dbReference type="PANTHER" id="PTHR38733:SF1">
    <property type="entry name" value="TYPE IV METHYL-DIRECTED RESTRICTION ENZYME ECOKMCRBC"/>
    <property type="match status" value="1"/>
</dbReference>
<evidence type="ECO:0008006" key="3">
    <source>
        <dbReference type="Google" id="ProtNLM"/>
    </source>
</evidence>
<dbReference type="OrthoDB" id="307209at2"/>
<dbReference type="RefSeq" id="WP_153346581.1">
    <property type="nucleotide sequence ID" value="NZ_WEGI01000011.1"/>
</dbReference>
<dbReference type="EMBL" id="WEGI01000011">
    <property type="protein sequence ID" value="MQY29634.1"/>
    <property type="molecule type" value="Genomic_DNA"/>
</dbReference>
<comment type="caution">
    <text evidence="1">The sequence shown here is derived from an EMBL/GenBank/DDBJ whole genome shotgun (WGS) entry which is preliminary data.</text>
</comment>
<proteinExistence type="predicted"/>